<proteinExistence type="predicted"/>
<organism evidence="1 2">
    <name type="scientific">Emticicia soli</name>
    <dbReference type="NCBI Taxonomy" id="2027878"/>
    <lineage>
        <taxon>Bacteria</taxon>
        <taxon>Pseudomonadati</taxon>
        <taxon>Bacteroidota</taxon>
        <taxon>Cytophagia</taxon>
        <taxon>Cytophagales</taxon>
        <taxon>Leadbetterellaceae</taxon>
        <taxon>Emticicia</taxon>
    </lineage>
</organism>
<evidence type="ECO:0000313" key="2">
    <source>
        <dbReference type="Proteomes" id="UP001597510"/>
    </source>
</evidence>
<evidence type="ECO:0000313" key="1">
    <source>
        <dbReference type="EMBL" id="MFD2521807.1"/>
    </source>
</evidence>
<sequence>MNAVIDRIWVGRLKHTGSSDAISKALLSMVGVLYVKPNLEEGWVEVEHEDFTDPESIEARLIEVIYEVKNAATPIAFDETDNTERPIQWML</sequence>
<dbReference type="SUPFAM" id="SSF55008">
    <property type="entry name" value="HMA, heavy metal-associated domain"/>
    <property type="match status" value="1"/>
</dbReference>
<gene>
    <name evidence="1" type="ORF">ACFSR2_12995</name>
</gene>
<accession>A0ABW5J8X2</accession>
<protein>
    <submittedName>
        <fullName evidence="1">Uncharacterized protein</fullName>
    </submittedName>
</protein>
<dbReference type="Proteomes" id="UP001597510">
    <property type="component" value="Unassembled WGS sequence"/>
</dbReference>
<dbReference type="InterPro" id="IPR036163">
    <property type="entry name" value="HMA_dom_sf"/>
</dbReference>
<dbReference type="EMBL" id="JBHULC010000011">
    <property type="protein sequence ID" value="MFD2521807.1"/>
    <property type="molecule type" value="Genomic_DNA"/>
</dbReference>
<keyword evidence="2" id="KW-1185">Reference proteome</keyword>
<dbReference type="RefSeq" id="WP_340236082.1">
    <property type="nucleotide sequence ID" value="NZ_JBBEWC010000005.1"/>
</dbReference>
<reference evidence="2" key="1">
    <citation type="journal article" date="2019" name="Int. J. Syst. Evol. Microbiol.">
        <title>The Global Catalogue of Microorganisms (GCM) 10K type strain sequencing project: providing services to taxonomists for standard genome sequencing and annotation.</title>
        <authorList>
            <consortium name="The Broad Institute Genomics Platform"/>
            <consortium name="The Broad Institute Genome Sequencing Center for Infectious Disease"/>
            <person name="Wu L."/>
            <person name="Ma J."/>
        </authorList>
    </citation>
    <scope>NUCLEOTIDE SEQUENCE [LARGE SCALE GENOMIC DNA]</scope>
    <source>
        <strain evidence="2">KCTC 52344</strain>
    </source>
</reference>
<name>A0ABW5J8X2_9BACT</name>
<comment type="caution">
    <text evidence="1">The sequence shown here is derived from an EMBL/GenBank/DDBJ whole genome shotgun (WGS) entry which is preliminary data.</text>
</comment>